<evidence type="ECO:0000313" key="1">
    <source>
        <dbReference type="EMBL" id="OOY24437.1"/>
    </source>
</evidence>
<reference evidence="1 2" key="1">
    <citation type="submission" date="2016-11" db="EMBL/GenBank/DDBJ databases">
        <title>A multilocus sequence analysis scheme for characterization of bacteria in the genus Thioclava.</title>
        <authorList>
            <person name="Liu Y."/>
            <person name="Shao Z."/>
        </authorList>
    </citation>
    <scope>NUCLEOTIDE SEQUENCE [LARGE SCALE GENOMIC DNA]</scope>
    <source>
        <strain evidence="1 2">TAW-CT134</strain>
    </source>
</reference>
<proteinExistence type="predicted"/>
<gene>
    <name evidence="1" type="ORF">BMI91_10370</name>
</gene>
<organism evidence="1 2">
    <name type="scientific">Thioclava sediminum</name>
    <dbReference type="NCBI Taxonomy" id="1915319"/>
    <lineage>
        <taxon>Bacteria</taxon>
        <taxon>Pseudomonadati</taxon>
        <taxon>Pseudomonadota</taxon>
        <taxon>Alphaproteobacteria</taxon>
        <taxon>Rhodobacterales</taxon>
        <taxon>Paracoccaceae</taxon>
        <taxon>Thioclava</taxon>
    </lineage>
</organism>
<name>A0ABX3MYJ3_9RHOB</name>
<dbReference type="RefSeq" id="WP_078604880.1">
    <property type="nucleotide sequence ID" value="NZ_MPZV01000002.1"/>
</dbReference>
<dbReference type="Proteomes" id="UP000190787">
    <property type="component" value="Unassembled WGS sequence"/>
</dbReference>
<dbReference type="EMBL" id="MPZV01000002">
    <property type="protein sequence ID" value="OOY24437.1"/>
    <property type="molecule type" value="Genomic_DNA"/>
</dbReference>
<accession>A0ABX3MYJ3</accession>
<keyword evidence="2" id="KW-1185">Reference proteome</keyword>
<evidence type="ECO:0000313" key="2">
    <source>
        <dbReference type="Proteomes" id="UP000190787"/>
    </source>
</evidence>
<protein>
    <submittedName>
        <fullName evidence="1">Uncharacterized protein</fullName>
    </submittedName>
</protein>
<comment type="caution">
    <text evidence="1">The sequence shown here is derived from an EMBL/GenBank/DDBJ whole genome shotgun (WGS) entry which is preliminary data.</text>
</comment>
<sequence>MTNERACANNDAQSVEPVSHWENEEVHRHALCVEPIFRDHIAKVEALRNRQAAYVASLPTEYPAAVSAVLNIVHPEFESYPDGVEEALHLSFALEAMIKNSGVEGQGRSRDAAVYVAERISDAMHRAVQSLDKITDILQNADKAERGL</sequence>